<evidence type="ECO:0000313" key="6">
    <source>
        <dbReference type="Proteomes" id="UP000601055"/>
    </source>
</evidence>
<keyword evidence="2 3" id="KW-0802">TPR repeat</keyword>
<dbReference type="PANTHER" id="PTHR44943">
    <property type="entry name" value="CELLULOSE SYNTHASE OPERON PROTEIN C"/>
    <property type="match status" value="1"/>
</dbReference>
<dbReference type="Pfam" id="PF07661">
    <property type="entry name" value="MORN_2"/>
    <property type="match status" value="12"/>
</dbReference>
<dbReference type="Gene3D" id="3.90.930.1">
    <property type="match status" value="5"/>
</dbReference>
<sequence length="1098" mass="125100">MKTRNLIVLILFLFLSKFSLAQKSEIINSGDIITKSLALADSGQFKPALALLNKVSRSDTNYVSVLLKKALVCRADSQYNEGVKYCQQALLVKTNHEFGPDIYNAYGSLLLDMGKYDEAIKIFDTGLGKYPEFSMLYFNKGVVYLRLEKPEVAEQWFQKTLLINPYTYSAHYHLALSAVLQGKIVPAYISYMSYLLFSPKGKFAQSSINMLQQISVNTDEILNFKNNRKTYPNANYQAVEDVIFSKIALNKSYEILTQVDDPISRQIQAVIEKLEYTDDDSDFWTQYYLPFLKKVYADKKFDLMINHMFSNVKIPAIEAYVEKNKKQIDVFTGEASVYFDLIQSTRELMLKKRDTTSTRFFYEDGALLGRGTLSKTGKILLGAWTGYYPGGNIKSQGIFNSSGQRSGSWTWFNYKGAIKAKENYLNGKLAGQQEYYFANGNKSSVENYINGQLQGTITVYTYGGSIKSVSNYKAGKLDGEEKNYYNNGDLESEKNYTSGALNGNEKAYFKNRKLKSVVQYINGKAEGSYKEYNNQGILVTEGNFLKDLTEGEWKYYDDHGKIKQSSQRHAGIENGPHKEYYPTGELSSTYNAVKDKIDGELLEYYKDGKIFSKRTYENGALVKASYLDKSGNALSSLISNGETSKLISYGNNGLKKSSLTYKAGVLNGLDTIYYNSGKINQILNYKDGLIDGKVVTYYQNGKIKSETTMTDDKTNGYYTSFYMNGNIETEGWMVEDQYQGPWSYYNENGKLNSTQYYLAGDIDGYKEEYFANGQKSVEYKYYRGWLEEVTNYDEQGKVIATDIFDKGQGKFKLLHPNGKLMAETNYKNGEFDGVFKSYYFDGSPERIFYYKSGLLDSTYVNYLHGGIKSMEGKYANGEKIGVWKFYDEDGKISRTYNYSGDKLNGEYTRFFENGNKKYVSYIKDDLYQGYGKMYDPKGALAYQILFNDDLAVSYSFNDSNGKLQNEMPINNTMGVVKAFFANGKPSRECTYLGGERHGDDRVYYENGNLLSDEHLEYNVSEGAAKTYYESGKIKTDFNYLNDNEHGLCKTYNENGSIKRETNYEYGVIQGPVKIYNENGKLLQTKNYEQGVLKSVKYE</sequence>
<evidence type="ECO:0000256" key="4">
    <source>
        <dbReference type="SAM" id="SignalP"/>
    </source>
</evidence>
<feature type="repeat" description="TPR" evidence="3">
    <location>
        <begin position="134"/>
        <end position="167"/>
    </location>
</feature>
<dbReference type="SUPFAM" id="SSF48452">
    <property type="entry name" value="TPR-like"/>
    <property type="match status" value="1"/>
</dbReference>
<comment type="caution">
    <text evidence="5">The sequence shown here is derived from an EMBL/GenBank/DDBJ whole genome shotgun (WGS) entry which is preliminary data.</text>
</comment>
<evidence type="ECO:0000313" key="5">
    <source>
        <dbReference type="EMBL" id="MBB2144661.1"/>
    </source>
</evidence>
<dbReference type="SMART" id="SM00028">
    <property type="entry name" value="TPR"/>
    <property type="match status" value="3"/>
</dbReference>
<dbReference type="Proteomes" id="UP000601055">
    <property type="component" value="Unassembled WGS sequence"/>
</dbReference>
<dbReference type="Gene3D" id="2.20.110.10">
    <property type="entry name" value="Histone H3 K4-specific methyltransferase SET7/9 N-terminal domain"/>
    <property type="match status" value="2"/>
</dbReference>
<dbReference type="InterPro" id="IPR019734">
    <property type="entry name" value="TPR_rpt"/>
</dbReference>
<dbReference type="PANTHER" id="PTHR44943:SF8">
    <property type="entry name" value="TPR REPEAT-CONTAINING PROTEIN MJ0263"/>
    <property type="match status" value="1"/>
</dbReference>
<dbReference type="Pfam" id="PF13432">
    <property type="entry name" value="TPR_16"/>
    <property type="match status" value="1"/>
</dbReference>
<dbReference type="PROSITE" id="PS50005">
    <property type="entry name" value="TPR"/>
    <property type="match status" value="2"/>
</dbReference>
<name>A0A923IUA1_9SPHI</name>
<evidence type="ECO:0000256" key="1">
    <source>
        <dbReference type="ARBA" id="ARBA00022737"/>
    </source>
</evidence>
<dbReference type="InterPro" id="IPR011652">
    <property type="entry name" value="MORN_2"/>
</dbReference>
<dbReference type="RefSeq" id="WP_182921345.1">
    <property type="nucleotide sequence ID" value="NZ_WNXD01000001.1"/>
</dbReference>
<dbReference type="InterPro" id="IPR011990">
    <property type="entry name" value="TPR-like_helical_dom_sf"/>
</dbReference>
<keyword evidence="6" id="KW-1185">Reference proteome</keyword>
<evidence type="ECO:0000256" key="3">
    <source>
        <dbReference type="PROSITE-ProRule" id="PRU00339"/>
    </source>
</evidence>
<organism evidence="5 6">
    <name type="scientific">Pedobacter planticolens</name>
    <dbReference type="NCBI Taxonomy" id="2679964"/>
    <lineage>
        <taxon>Bacteria</taxon>
        <taxon>Pseudomonadati</taxon>
        <taxon>Bacteroidota</taxon>
        <taxon>Sphingobacteriia</taxon>
        <taxon>Sphingobacteriales</taxon>
        <taxon>Sphingobacteriaceae</taxon>
        <taxon>Pedobacter</taxon>
    </lineage>
</organism>
<gene>
    <name evidence="5" type="ORF">GM921_04150</name>
</gene>
<keyword evidence="1" id="KW-0677">Repeat</keyword>
<proteinExistence type="predicted"/>
<feature type="signal peptide" evidence="4">
    <location>
        <begin position="1"/>
        <end position="21"/>
    </location>
</feature>
<evidence type="ECO:0000256" key="2">
    <source>
        <dbReference type="ARBA" id="ARBA00022803"/>
    </source>
</evidence>
<dbReference type="InterPro" id="IPR051685">
    <property type="entry name" value="Ycf3/AcsC/BcsC/TPR_MFPF"/>
</dbReference>
<dbReference type="EMBL" id="WNXD01000001">
    <property type="protein sequence ID" value="MBB2144661.1"/>
    <property type="molecule type" value="Genomic_DNA"/>
</dbReference>
<dbReference type="AlphaFoldDB" id="A0A923IUA1"/>
<feature type="repeat" description="TPR" evidence="3">
    <location>
        <begin position="100"/>
        <end position="133"/>
    </location>
</feature>
<keyword evidence="4" id="KW-0732">Signal</keyword>
<feature type="chain" id="PRO_5037748700" evidence="4">
    <location>
        <begin position="22"/>
        <end position="1098"/>
    </location>
</feature>
<dbReference type="Gene3D" id="1.25.40.10">
    <property type="entry name" value="Tetratricopeptide repeat domain"/>
    <property type="match status" value="1"/>
</dbReference>
<dbReference type="SUPFAM" id="SSF82185">
    <property type="entry name" value="Histone H3 K4-specific methyltransferase SET7/9 N-terminal domain"/>
    <property type="match status" value="6"/>
</dbReference>
<reference evidence="5" key="1">
    <citation type="submission" date="2019-11" db="EMBL/GenBank/DDBJ databases">
        <title>Description of Pedobacter sp. LMG 31464T.</title>
        <authorList>
            <person name="Carlier A."/>
            <person name="Qi S."/>
            <person name="Vandamme P."/>
        </authorList>
    </citation>
    <scope>NUCLEOTIDE SEQUENCE</scope>
    <source>
        <strain evidence="5">LMG 31464</strain>
    </source>
</reference>
<accession>A0A923IUA1</accession>
<protein>
    <submittedName>
        <fullName evidence="5">Tetratricopeptide repeat protein</fullName>
    </submittedName>
</protein>